<keyword evidence="1" id="KW-1133">Transmembrane helix</keyword>
<feature type="transmembrane region" description="Helical" evidence="1">
    <location>
        <begin position="20"/>
        <end position="45"/>
    </location>
</feature>
<dbReference type="Gene3D" id="3.30.700.10">
    <property type="entry name" value="Glycoprotein, Type 4 Pilin"/>
    <property type="match status" value="1"/>
</dbReference>
<evidence type="ECO:0000313" key="2">
    <source>
        <dbReference type="EMBL" id="KKN85664.1"/>
    </source>
</evidence>
<accession>A0A0F9U262</accession>
<evidence type="ECO:0008006" key="3">
    <source>
        <dbReference type="Google" id="ProtNLM"/>
    </source>
</evidence>
<keyword evidence="1" id="KW-0812">Transmembrane</keyword>
<dbReference type="AlphaFoldDB" id="A0A0F9U262"/>
<keyword evidence="1" id="KW-0472">Membrane</keyword>
<dbReference type="Pfam" id="PF07963">
    <property type="entry name" value="N_methyl"/>
    <property type="match status" value="1"/>
</dbReference>
<organism evidence="2">
    <name type="scientific">marine sediment metagenome</name>
    <dbReference type="NCBI Taxonomy" id="412755"/>
    <lineage>
        <taxon>unclassified sequences</taxon>
        <taxon>metagenomes</taxon>
        <taxon>ecological metagenomes</taxon>
    </lineage>
</organism>
<dbReference type="EMBL" id="LAZR01000156">
    <property type="protein sequence ID" value="KKN85664.1"/>
    <property type="molecule type" value="Genomic_DNA"/>
</dbReference>
<sequence>MHTDTIHNVRRRRGGRAFTLAELLIVIVIIGLLMAILTPTITAIMQQVYTARSLARINELSNGANVFKEEFGKYPGQDDYLKHSQPAASNWTYTYTGSQVLAAHMFGLYDERNPNPYHVFDNGKLDDLLPTSKYAPYDPDVLKTIVSDGGTKLYLTISDGFPKARALCYYMSAQGLGVKQFHYSQNDVYTGGNAADPEGKKAFKRYETMIVEPRIDPGSYGGGSSIKPAINNGHFLLIGPGKDNEFFTTDDVKNW</sequence>
<gene>
    <name evidence="2" type="ORF">LCGC14_0276470</name>
</gene>
<dbReference type="SUPFAM" id="SSF54523">
    <property type="entry name" value="Pili subunits"/>
    <property type="match status" value="1"/>
</dbReference>
<comment type="caution">
    <text evidence="2">The sequence shown here is derived from an EMBL/GenBank/DDBJ whole genome shotgun (WGS) entry which is preliminary data.</text>
</comment>
<evidence type="ECO:0000256" key="1">
    <source>
        <dbReference type="SAM" id="Phobius"/>
    </source>
</evidence>
<dbReference type="InterPro" id="IPR045584">
    <property type="entry name" value="Pilin-like"/>
</dbReference>
<dbReference type="NCBIfam" id="TIGR02532">
    <property type="entry name" value="IV_pilin_GFxxxE"/>
    <property type="match status" value="1"/>
</dbReference>
<proteinExistence type="predicted"/>
<dbReference type="InterPro" id="IPR012902">
    <property type="entry name" value="N_methyl_site"/>
</dbReference>
<protein>
    <recommendedName>
        <fullName evidence="3">Type II secretion system protein GspG C-terminal domain-containing protein</fullName>
    </recommendedName>
</protein>
<name>A0A0F9U262_9ZZZZ</name>
<reference evidence="2" key="1">
    <citation type="journal article" date="2015" name="Nature">
        <title>Complex archaea that bridge the gap between prokaryotes and eukaryotes.</title>
        <authorList>
            <person name="Spang A."/>
            <person name="Saw J.H."/>
            <person name="Jorgensen S.L."/>
            <person name="Zaremba-Niedzwiedzka K."/>
            <person name="Martijn J."/>
            <person name="Lind A.E."/>
            <person name="van Eijk R."/>
            <person name="Schleper C."/>
            <person name="Guy L."/>
            <person name="Ettema T.J."/>
        </authorList>
    </citation>
    <scope>NUCLEOTIDE SEQUENCE</scope>
</reference>